<name>A0A2S9ZZ76_RHOTO</name>
<dbReference type="EMBL" id="LCTV02000013">
    <property type="protein sequence ID" value="PRQ71060.1"/>
    <property type="molecule type" value="Genomic_DNA"/>
</dbReference>
<gene>
    <name evidence="2" type="ORF">AAT19DRAFT_10600</name>
</gene>
<keyword evidence="1" id="KW-0472">Membrane</keyword>
<protein>
    <submittedName>
        <fullName evidence="2">Uncharacterized protein</fullName>
    </submittedName>
</protein>
<organism evidence="2 3">
    <name type="scientific">Rhodotorula toruloides</name>
    <name type="common">Yeast</name>
    <name type="synonym">Rhodosporidium toruloides</name>
    <dbReference type="NCBI Taxonomy" id="5286"/>
    <lineage>
        <taxon>Eukaryota</taxon>
        <taxon>Fungi</taxon>
        <taxon>Dikarya</taxon>
        <taxon>Basidiomycota</taxon>
        <taxon>Pucciniomycotina</taxon>
        <taxon>Microbotryomycetes</taxon>
        <taxon>Sporidiobolales</taxon>
        <taxon>Sporidiobolaceae</taxon>
        <taxon>Rhodotorula</taxon>
    </lineage>
</organism>
<dbReference type="OrthoDB" id="2527568at2759"/>
<evidence type="ECO:0000313" key="2">
    <source>
        <dbReference type="EMBL" id="PRQ71060.1"/>
    </source>
</evidence>
<reference evidence="2 3" key="1">
    <citation type="journal article" date="2018" name="Elife">
        <title>Functional genomics of lipid metabolism in the oleaginous yeast Rhodosporidium toruloides.</title>
        <authorList>
            <person name="Coradetti S.T."/>
            <person name="Pinel D."/>
            <person name="Geiselman G."/>
            <person name="Ito M."/>
            <person name="Mondo S."/>
            <person name="Reilly M.C."/>
            <person name="Cheng Y.F."/>
            <person name="Bauer S."/>
            <person name="Grigoriev I."/>
            <person name="Gladden J.M."/>
            <person name="Simmons B.A."/>
            <person name="Brem R."/>
            <person name="Arkin A.P."/>
            <person name="Skerker J.M."/>
        </authorList>
    </citation>
    <scope>NUCLEOTIDE SEQUENCE [LARGE SCALE GENOMIC DNA]</scope>
    <source>
        <strain evidence="2 3">NBRC 0880</strain>
    </source>
</reference>
<sequence>MSLVYLQHALFTLFSLASCAVLVGYNNNFRGVALLQRFQAHAYFWRSLVWIPLVVHTWVLS</sequence>
<comment type="caution">
    <text evidence="2">The sequence shown here is derived from an EMBL/GenBank/DDBJ whole genome shotgun (WGS) entry which is preliminary data.</text>
</comment>
<keyword evidence="1" id="KW-0812">Transmembrane</keyword>
<evidence type="ECO:0000313" key="3">
    <source>
        <dbReference type="Proteomes" id="UP000239560"/>
    </source>
</evidence>
<proteinExistence type="predicted"/>
<dbReference type="Proteomes" id="UP000239560">
    <property type="component" value="Unassembled WGS sequence"/>
</dbReference>
<accession>A0A2S9ZZ76</accession>
<keyword evidence="1" id="KW-1133">Transmembrane helix</keyword>
<feature type="transmembrane region" description="Helical" evidence="1">
    <location>
        <begin position="43"/>
        <end position="60"/>
    </location>
</feature>
<evidence type="ECO:0000256" key="1">
    <source>
        <dbReference type="SAM" id="Phobius"/>
    </source>
</evidence>
<dbReference type="AlphaFoldDB" id="A0A2S9ZZ76"/>